<reference evidence="1" key="1">
    <citation type="submission" date="2023-03" db="EMBL/GenBank/DDBJ databases">
        <title>Chromosome-level genomes of two armyworms, Mythimna separata and Mythimna loreyi, provide insights into the biosynthesis and reception of sex pheromones.</title>
        <authorList>
            <person name="Zhao H."/>
        </authorList>
    </citation>
    <scope>NUCLEOTIDE SEQUENCE</scope>
    <source>
        <strain evidence="1">BeijingLab</strain>
    </source>
</reference>
<proteinExistence type="predicted"/>
<dbReference type="Proteomes" id="UP001231649">
    <property type="component" value="Chromosome 12"/>
</dbReference>
<evidence type="ECO:0000313" key="1">
    <source>
        <dbReference type="EMBL" id="KAJ8730547.1"/>
    </source>
</evidence>
<gene>
    <name evidence="1" type="ORF">PYW08_001960</name>
</gene>
<evidence type="ECO:0000313" key="2">
    <source>
        <dbReference type="Proteomes" id="UP001231649"/>
    </source>
</evidence>
<dbReference type="EMBL" id="CM056788">
    <property type="protein sequence ID" value="KAJ8730547.1"/>
    <property type="molecule type" value="Genomic_DNA"/>
</dbReference>
<protein>
    <submittedName>
        <fullName evidence="1">Uncharacterized protein</fullName>
    </submittedName>
</protein>
<accession>A0ACC2R341</accession>
<name>A0ACC2R341_9NEOP</name>
<organism evidence="1 2">
    <name type="scientific">Mythimna loreyi</name>
    <dbReference type="NCBI Taxonomy" id="667449"/>
    <lineage>
        <taxon>Eukaryota</taxon>
        <taxon>Metazoa</taxon>
        <taxon>Ecdysozoa</taxon>
        <taxon>Arthropoda</taxon>
        <taxon>Hexapoda</taxon>
        <taxon>Insecta</taxon>
        <taxon>Pterygota</taxon>
        <taxon>Neoptera</taxon>
        <taxon>Endopterygota</taxon>
        <taxon>Lepidoptera</taxon>
        <taxon>Glossata</taxon>
        <taxon>Ditrysia</taxon>
        <taxon>Noctuoidea</taxon>
        <taxon>Noctuidae</taxon>
        <taxon>Noctuinae</taxon>
        <taxon>Hadenini</taxon>
        <taxon>Mythimna</taxon>
    </lineage>
</organism>
<sequence>MGVTCDIMIETPEKRKHVTGKPIKGLVKFHLDKDTVYRKISLSLVEKGYCQWDESEQHYRSRHSKQAYQRRKVGNRFVFEGHETKIVKTIHLLKNNADVNTTLTAGSHEHSFEMLIPENIPPSLDIEFGEIKYYLILKFKKPKIFSRNKKFKTKITIFPSIDSSVTDKPLCFALDKTLIKLFSAHKHEIHLKAVLEKGYLNPSSERQISFIVTNTSNVAVSVKTELISKTKYKDDFAIKKFTADDPKTVREVIYSCTVGVPIIPNDNVSSMFVMIPVAPQLCTVRHSKIITREYKLRVTMKVPLPHINSSIEVPVFVGERLTENLDTTKASAPKEEPPAYWECMFEDKV</sequence>
<comment type="caution">
    <text evidence="1">The sequence shown here is derived from an EMBL/GenBank/DDBJ whole genome shotgun (WGS) entry which is preliminary data.</text>
</comment>
<keyword evidence="2" id="KW-1185">Reference proteome</keyword>